<dbReference type="OrthoDB" id="287860at2"/>
<accession>A0A5C5ZB60</accession>
<keyword evidence="1" id="KW-0812">Transmembrane</keyword>
<dbReference type="RefSeq" id="WP_146401651.1">
    <property type="nucleotide sequence ID" value="NZ_SJPJ01000001.1"/>
</dbReference>
<keyword evidence="3" id="KW-1185">Reference proteome</keyword>
<dbReference type="EMBL" id="SJPJ01000001">
    <property type="protein sequence ID" value="TWT84101.1"/>
    <property type="molecule type" value="Genomic_DNA"/>
</dbReference>
<keyword evidence="1" id="KW-1133">Transmembrane helix</keyword>
<evidence type="ECO:0000313" key="2">
    <source>
        <dbReference type="EMBL" id="TWT84101.1"/>
    </source>
</evidence>
<reference evidence="2 3" key="1">
    <citation type="submission" date="2019-02" db="EMBL/GenBank/DDBJ databases">
        <title>Deep-cultivation of Planctomycetes and their phenomic and genomic characterization uncovers novel biology.</title>
        <authorList>
            <person name="Wiegand S."/>
            <person name="Jogler M."/>
            <person name="Boedeker C."/>
            <person name="Pinto D."/>
            <person name="Vollmers J."/>
            <person name="Rivas-Marin E."/>
            <person name="Kohn T."/>
            <person name="Peeters S.H."/>
            <person name="Heuer A."/>
            <person name="Rast P."/>
            <person name="Oberbeckmann S."/>
            <person name="Bunk B."/>
            <person name="Jeske O."/>
            <person name="Meyerdierks A."/>
            <person name="Storesund J.E."/>
            <person name="Kallscheuer N."/>
            <person name="Luecker S."/>
            <person name="Lage O.M."/>
            <person name="Pohl T."/>
            <person name="Merkel B.J."/>
            <person name="Hornburger P."/>
            <person name="Mueller R.-W."/>
            <person name="Bruemmer F."/>
            <person name="Labrenz M."/>
            <person name="Spormann A.M."/>
            <person name="Op Den Camp H."/>
            <person name="Overmann J."/>
            <person name="Amann R."/>
            <person name="Jetten M.S.M."/>
            <person name="Mascher T."/>
            <person name="Medema M.H."/>
            <person name="Devos D.P."/>
            <person name="Kaster A.-K."/>
            <person name="Ovreas L."/>
            <person name="Rohde M."/>
            <person name="Galperin M.Y."/>
            <person name="Jogler C."/>
        </authorList>
    </citation>
    <scope>NUCLEOTIDE SEQUENCE [LARGE SCALE GENOMIC DNA]</scope>
    <source>
        <strain evidence="2 3">CA13</strain>
    </source>
</reference>
<evidence type="ECO:0000256" key="1">
    <source>
        <dbReference type="SAM" id="Phobius"/>
    </source>
</evidence>
<keyword evidence="1" id="KW-0472">Membrane</keyword>
<feature type="transmembrane region" description="Helical" evidence="1">
    <location>
        <begin position="70"/>
        <end position="91"/>
    </location>
</feature>
<comment type="caution">
    <text evidence="2">The sequence shown here is derived from an EMBL/GenBank/DDBJ whole genome shotgun (WGS) entry which is preliminary data.</text>
</comment>
<gene>
    <name evidence="2" type="ORF">CA13_55770</name>
</gene>
<proteinExistence type="predicted"/>
<protein>
    <submittedName>
        <fullName evidence="2">Uncharacterized protein</fullName>
    </submittedName>
</protein>
<organism evidence="2 3">
    <name type="scientific">Novipirellula herctigrandis</name>
    <dbReference type="NCBI Taxonomy" id="2527986"/>
    <lineage>
        <taxon>Bacteria</taxon>
        <taxon>Pseudomonadati</taxon>
        <taxon>Planctomycetota</taxon>
        <taxon>Planctomycetia</taxon>
        <taxon>Pirellulales</taxon>
        <taxon>Pirellulaceae</taxon>
        <taxon>Novipirellula</taxon>
    </lineage>
</organism>
<evidence type="ECO:0000313" key="3">
    <source>
        <dbReference type="Proteomes" id="UP000315010"/>
    </source>
</evidence>
<dbReference type="Proteomes" id="UP000315010">
    <property type="component" value="Unassembled WGS sequence"/>
</dbReference>
<dbReference type="AlphaFoldDB" id="A0A5C5ZB60"/>
<name>A0A5C5ZB60_9BACT</name>
<sequence length="123" mass="14471">MAVNAGYPHPRRDPFAIHDFKDANRQILFAIENFLVLYWQDSRRQYESLGYARHRQPNDPKMNWEKFLDPAVLCMMIPIVAILIHGIGAIYHRFCNHQERIAMIENGIHPDDESQRRRAKSAV</sequence>